<dbReference type="Gene3D" id="1.10.10.10">
    <property type="entry name" value="Winged helix-like DNA-binding domain superfamily/Winged helix DNA-binding domain"/>
    <property type="match status" value="1"/>
</dbReference>
<reference evidence="2 3" key="1">
    <citation type="submission" date="2019-10" db="EMBL/GenBank/DDBJ databases">
        <authorList>
            <person name="Nie G."/>
            <person name="Ming H."/>
            <person name="Yi B."/>
        </authorList>
    </citation>
    <scope>NUCLEOTIDE SEQUENCE [LARGE SCALE GENOMIC DNA]</scope>
    <source>
        <strain evidence="2 3">CFH 90414</strain>
    </source>
</reference>
<gene>
    <name evidence="2" type="ORF">GE115_04190</name>
</gene>
<dbReference type="InterPro" id="IPR036388">
    <property type="entry name" value="WH-like_DNA-bd_sf"/>
</dbReference>
<dbReference type="Pfam" id="PF12802">
    <property type="entry name" value="MarR_2"/>
    <property type="match status" value="1"/>
</dbReference>
<dbReference type="PROSITE" id="PS50995">
    <property type="entry name" value="HTH_MARR_2"/>
    <property type="match status" value="1"/>
</dbReference>
<dbReference type="SMART" id="SM00347">
    <property type="entry name" value="HTH_MARR"/>
    <property type="match status" value="1"/>
</dbReference>
<feature type="domain" description="HTH marR-type" evidence="1">
    <location>
        <begin position="1"/>
        <end position="101"/>
    </location>
</feature>
<proteinExistence type="predicted"/>
<evidence type="ECO:0000313" key="2">
    <source>
        <dbReference type="EMBL" id="MRG59070.1"/>
    </source>
</evidence>
<comment type="caution">
    <text evidence="2">The sequence shown here is derived from an EMBL/GenBank/DDBJ whole genome shotgun (WGS) entry which is preliminary data.</text>
</comment>
<dbReference type="InterPro" id="IPR036390">
    <property type="entry name" value="WH_DNA-bd_sf"/>
</dbReference>
<dbReference type="GO" id="GO:0003700">
    <property type="term" value="F:DNA-binding transcription factor activity"/>
    <property type="evidence" value="ECO:0007669"/>
    <property type="project" value="InterPro"/>
</dbReference>
<dbReference type="GO" id="GO:0006950">
    <property type="term" value="P:response to stress"/>
    <property type="evidence" value="ECO:0007669"/>
    <property type="project" value="TreeGrafter"/>
</dbReference>
<dbReference type="InterPro" id="IPR000835">
    <property type="entry name" value="HTH_MarR-typ"/>
</dbReference>
<dbReference type="SUPFAM" id="SSF46785">
    <property type="entry name" value="Winged helix' DNA-binding domain"/>
    <property type="match status" value="1"/>
</dbReference>
<evidence type="ECO:0000259" key="1">
    <source>
        <dbReference type="PROSITE" id="PS50995"/>
    </source>
</evidence>
<keyword evidence="3" id="KW-1185">Reference proteome</keyword>
<dbReference type="PANTHER" id="PTHR33164">
    <property type="entry name" value="TRANSCRIPTIONAL REGULATOR, MARR FAMILY"/>
    <property type="match status" value="1"/>
</dbReference>
<protein>
    <submittedName>
        <fullName evidence="2">MarR family transcriptional regulator</fullName>
    </submittedName>
</protein>
<dbReference type="AlphaFoldDB" id="A0A6I2F8H0"/>
<organism evidence="2 3">
    <name type="scientific">Agromyces agglutinans</name>
    <dbReference type="NCBI Taxonomy" id="2662258"/>
    <lineage>
        <taxon>Bacteria</taxon>
        <taxon>Bacillati</taxon>
        <taxon>Actinomycetota</taxon>
        <taxon>Actinomycetes</taxon>
        <taxon>Micrococcales</taxon>
        <taxon>Microbacteriaceae</taxon>
        <taxon>Agromyces</taxon>
    </lineage>
</organism>
<dbReference type="EMBL" id="WJIF01000002">
    <property type="protein sequence ID" value="MRG59070.1"/>
    <property type="molecule type" value="Genomic_DNA"/>
</dbReference>
<evidence type="ECO:0000313" key="3">
    <source>
        <dbReference type="Proteomes" id="UP000431080"/>
    </source>
</evidence>
<name>A0A6I2F8H0_9MICO</name>
<dbReference type="Proteomes" id="UP000431080">
    <property type="component" value="Unassembled WGS sequence"/>
</dbReference>
<sequence>MRLLAALHTHGPSSVSALAEHIGVDQPRASRLAQAAVEAGQVRRDVDPADARRSILVLTDAGRAALTSTLDRRRGAIEAALSGFSDAERVEFARLFTRFVEAWPRER</sequence>
<dbReference type="PANTHER" id="PTHR33164:SF57">
    <property type="entry name" value="MARR-FAMILY TRANSCRIPTIONAL REGULATOR"/>
    <property type="match status" value="1"/>
</dbReference>
<accession>A0A6I2F8H0</accession>
<dbReference type="InterPro" id="IPR039422">
    <property type="entry name" value="MarR/SlyA-like"/>
</dbReference>